<accession>A0AAD7W5C0</accession>
<comment type="caution">
    <text evidence="1">The sequence shown here is derived from an EMBL/GenBank/DDBJ whole genome shotgun (WGS) entry which is preliminary data.</text>
</comment>
<dbReference type="PANTHER" id="PTHR14663:SF2">
    <property type="entry name" value="METHYLTRANSFERASE NSUN7-RELATED"/>
    <property type="match status" value="1"/>
</dbReference>
<proteinExistence type="predicted"/>
<dbReference type="Proteomes" id="UP001221898">
    <property type="component" value="Unassembled WGS sequence"/>
</dbReference>
<dbReference type="AlphaFoldDB" id="A0AAD7W5C0"/>
<reference evidence="1" key="1">
    <citation type="journal article" date="2023" name="Science">
        <title>Genome structures resolve the early diversification of teleost fishes.</title>
        <authorList>
            <person name="Parey E."/>
            <person name="Louis A."/>
            <person name="Montfort J."/>
            <person name="Bouchez O."/>
            <person name="Roques C."/>
            <person name="Iampietro C."/>
            <person name="Lluch J."/>
            <person name="Castinel A."/>
            <person name="Donnadieu C."/>
            <person name="Desvignes T."/>
            <person name="Floi Bucao C."/>
            <person name="Jouanno E."/>
            <person name="Wen M."/>
            <person name="Mejri S."/>
            <person name="Dirks R."/>
            <person name="Jansen H."/>
            <person name="Henkel C."/>
            <person name="Chen W.J."/>
            <person name="Zahm M."/>
            <person name="Cabau C."/>
            <person name="Klopp C."/>
            <person name="Thompson A.W."/>
            <person name="Robinson-Rechavi M."/>
            <person name="Braasch I."/>
            <person name="Lecointre G."/>
            <person name="Bobe J."/>
            <person name="Postlethwait J.H."/>
            <person name="Berthelot C."/>
            <person name="Roest Crollius H."/>
            <person name="Guiguen Y."/>
        </authorList>
    </citation>
    <scope>NUCLEOTIDE SEQUENCE</scope>
    <source>
        <strain evidence="1">NC1722</strain>
    </source>
</reference>
<sequence length="120" mass="13761">MMVKWNVDPRPTCTKAIQEFHLPGIKDLTLLENRTEVVPIAQFPKEPVMSGSFPDHVYAHAAAIFQNAHVEKPAARRLVSYGKKTDQLLPEAKDAVSKRWAYELTFNALKCKWLKRLYPL</sequence>
<keyword evidence="2" id="KW-1185">Reference proteome</keyword>
<evidence type="ECO:0000313" key="1">
    <source>
        <dbReference type="EMBL" id="KAJ8384851.1"/>
    </source>
</evidence>
<evidence type="ECO:0000313" key="2">
    <source>
        <dbReference type="Proteomes" id="UP001221898"/>
    </source>
</evidence>
<name>A0AAD7W5C0_9TELE</name>
<gene>
    <name evidence="1" type="ORF">AAFF_G00197610</name>
</gene>
<dbReference type="PANTHER" id="PTHR14663">
    <property type="entry name" value="METHYLTRANSFERASE NSUN7-RELATED"/>
    <property type="match status" value="1"/>
</dbReference>
<organism evidence="1 2">
    <name type="scientific">Aldrovandia affinis</name>
    <dbReference type="NCBI Taxonomy" id="143900"/>
    <lineage>
        <taxon>Eukaryota</taxon>
        <taxon>Metazoa</taxon>
        <taxon>Chordata</taxon>
        <taxon>Craniata</taxon>
        <taxon>Vertebrata</taxon>
        <taxon>Euteleostomi</taxon>
        <taxon>Actinopterygii</taxon>
        <taxon>Neopterygii</taxon>
        <taxon>Teleostei</taxon>
        <taxon>Notacanthiformes</taxon>
        <taxon>Halosauridae</taxon>
        <taxon>Aldrovandia</taxon>
    </lineage>
</organism>
<dbReference type="EMBL" id="JAINUG010000263">
    <property type="protein sequence ID" value="KAJ8384851.1"/>
    <property type="molecule type" value="Genomic_DNA"/>
</dbReference>
<protein>
    <submittedName>
        <fullName evidence="1">Uncharacterized protein</fullName>
    </submittedName>
</protein>
<dbReference type="InterPro" id="IPR042620">
    <property type="entry name" value="NSUN7"/>
</dbReference>